<dbReference type="OrthoDB" id="2418900at2759"/>
<dbReference type="EMBL" id="CCBP010000112">
    <property type="protein sequence ID" value="CDO72407.1"/>
    <property type="molecule type" value="Genomic_DNA"/>
</dbReference>
<organism evidence="2 3">
    <name type="scientific">Pycnoporus cinnabarinus</name>
    <name type="common">Cinnabar-red polypore</name>
    <name type="synonym">Trametes cinnabarina</name>
    <dbReference type="NCBI Taxonomy" id="5643"/>
    <lineage>
        <taxon>Eukaryota</taxon>
        <taxon>Fungi</taxon>
        <taxon>Dikarya</taxon>
        <taxon>Basidiomycota</taxon>
        <taxon>Agaricomycotina</taxon>
        <taxon>Agaricomycetes</taxon>
        <taxon>Polyporales</taxon>
        <taxon>Polyporaceae</taxon>
        <taxon>Trametes</taxon>
    </lineage>
</organism>
<dbReference type="AlphaFoldDB" id="A0A060SD35"/>
<keyword evidence="3" id="KW-1185">Reference proteome</keyword>
<sequence>MLPPLPTDFEGPTSSGSDPWSAAAGTPESETTRRPTHPSAGQPVGEQQTPYESRYCSLQAAGLPPCTPFKCKEEWEVADWAIRHGITQRATEEFLELDMVRFCRRQAPHHFPSLSSKQTLYETIDSIPGPSAEWTLIEITIQGTERDEHGNLMTETVDVWVRDPVAVIRDLIGNPDFDGDIDYAPVQEFLTEIAQELSEAAEQGQSEVDRILTEMNTAEWWPRIQASSCTPYPLDLAVITDSFFFPILAAYLADYPEQCLVCCNKENRCPTDPATTLAVLQDPHSELFARLGLRDVPDPFWADLPYTNIFNCIVPDLLHQLHKGVFMTHLVSWVSHGNQAELDARFARIPPYTNLRVFKNGISTISQWTGNEYRQMEKVFVGLLPGLHDDPRVVAAARAILDFIYLAHYPSHTAATLSQLQDALNRFHNHRQVFVELGLRQHFNVQKLHWMQHYLTSIIDFGTCDGFSTEISERLHIDCVKSAYRASNRKEYVKQMLAWLSRREKMRWLKLYMSWSEKRSHMQSAGASSRDLQAGTVRQALHKTPHEDSEPEDTGIRSLGDLDASYLSRPSPISQGTATTEGIASVQADGHSDDDDIEDQLFPTYRIASKPAAILTGNEIMVAYQAESFTDALSSFLQAEARLSLPPETLLHHSFATFTRFTRTLPSLRGLPDESFNDTVFARPLIDARPARFSTVLYVENVDIAETLGVQGNILCYLSYKKQS</sequence>
<gene>
    <name evidence="2" type="ORF">BN946_scf184977.g106</name>
</gene>
<evidence type="ECO:0000313" key="2">
    <source>
        <dbReference type="EMBL" id="CDO72407.1"/>
    </source>
</evidence>
<reference evidence="2" key="1">
    <citation type="submission" date="2014-01" db="EMBL/GenBank/DDBJ databases">
        <title>The genome of the white-rot fungus Pycnoporus cinnabarinus: a basidiomycete model with a versatile arsenal for lignocellulosic biomass breakdown.</title>
        <authorList>
            <person name="Levasseur A."/>
            <person name="Lomascolo A."/>
            <person name="Ruiz-Duenas F.J."/>
            <person name="Uzan E."/>
            <person name="Piumi F."/>
            <person name="Kues U."/>
            <person name="Ram A.F.J."/>
            <person name="Murat C."/>
            <person name="Haon M."/>
            <person name="Benoit I."/>
            <person name="Arfi Y."/>
            <person name="Chevret D."/>
            <person name="Drula E."/>
            <person name="Kwon M.J."/>
            <person name="Gouret P."/>
            <person name="Lesage-Meessen L."/>
            <person name="Lombard V."/>
            <person name="Mariette J."/>
            <person name="Noirot C."/>
            <person name="Park J."/>
            <person name="Patyshakuliyeva A."/>
            <person name="Wieneger R.A.B."/>
            <person name="Wosten H.A.B."/>
            <person name="Martin F."/>
            <person name="Coutinho P.M."/>
            <person name="de Vries R."/>
            <person name="Martinez A.T."/>
            <person name="Klopp C."/>
            <person name="Pontarotti P."/>
            <person name="Henrissat B."/>
            <person name="Record E."/>
        </authorList>
    </citation>
    <scope>NUCLEOTIDE SEQUENCE [LARGE SCALE GENOMIC DNA]</scope>
    <source>
        <strain evidence="2">BRFM137</strain>
    </source>
</reference>
<evidence type="ECO:0000256" key="1">
    <source>
        <dbReference type="SAM" id="MobiDB-lite"/>
    </source>
</evidence>
<dbReference type="InterPro" id="IPR041078">
    <property type="entry name" value="Plavaka"/>
</dbReference>
<accession>A0A060SD35</accession>
<dbReference type="STRING" id="5643.A0A060SD35"/>
<dbReference type="Proteomes" id="UP000029665">
    <property type="component" value="Unassembled WGS sequence"/>
</dbReference>
<evidence type="ECO:0000313" key="3">
    <source>
        <dbReference type="Proteomes" id="UP000029665"/>
    </source>
</evidence>
<comment type="caution">
    <text evidence="2">The sequence shown here is derived from an EMBL/GenBank/DDBJ whole genome shotgun (WGS) entry which is preliminary data.</text>
</comment>
<dbReference type="Pfam" id="PF18759">
    <property type="entry name" value="Plavaka"/>
    <property type="match status" value="2"/>
</dbReference>
<proteinExistence type="predicted"/>
<feature type="region of interest" description="Disordered" evidence="1">
    <location>
        <begin position="1"/>
        <end position="50"/>
    </location>
</feature>
<protein>
    <submittedName>
        <fullName evidence="2">Uncharacterized protein</fullName>
    </submittedName>
</protein>
<name>A0A060SD35_PYCCI</name>
<dbReference type="HOGENOM" id="CLU_006344_4_0_1"/>